<evidence type="ECO:0000313" key="2">
    <source>
        <dbReference type="Proteomes" id="UP001291623"/>
    </source>
</evidence>
<name>A0AAE1SY88_9SOLA</name>
<sequence length="77" mass="9250">MKFRVVEEEMLGIDENGGRGRVNSWDERKRHGKLFLCIAHDHYMEGETVRITYEPWNNHHFSYYSIVSSVYTNIWLT</sequence>
<evidence type="ECO:0000313" key="1">
    <source>
        <dbReference type="EMBL" id="KAK4378312.1"/>
    </source>
</evidence>
<proteinExistence type="predicted"/>
<comment type="caution">
    <text evidence="1">The sequence shown here is derived from an EMBL/GenBank/DDBJ whole genome shotgun (WGS) entry which is preliminary data.</text>
</comment>
<accession>A0AAE1SY88</accession>
<reference evidence="1" key="1">
    <citation type="submission" date="2023-12" db="EMBL/GenBank/DDBJ databases">
        <title>Genome assembly of Anisodus tanguticus.</title>
        <authorList>
            <person name="Wang Y.-J."/>
        </authorList>
    </citation>
    <scope>NUCLEOTIDE SEQUENCE</scope>
    <source>
        <strain evidence="1">KB-2021</strain>
        <tissue evidence="1">Leaf</tissue>
    </source>
</reference>
<dbReference type="EMBL" id="JAVYJV010000001">
    <property type="protein sequence ID" value="KAK4378312.1"/>
    <property type="molecule type" value="Genomic_DNA"/>
</dbReference>
<keyword evidence="2" id="KW-1185">Reference proteome</keyword>
<dbReference type="AlphaFoldDB" id="A0AAE1SY88"/>
<organism evidence="1 2">
    <name type="scientific">Anisodus tanguticus</name>
    <dbReference type="NCBI Taxonomy" id="243964"/>
    <lineage>
        <taxon>Eukaryota</taxon>
        <taxon>Viridiplantae</taxon>
        <taxon>Streptophyta</taxon>
        <taxon>Embryophyta</taxon>
        <taxon>Tracheophyta</taxon>
        <taxon>Spermatophyta</taxon>
        <taxon>Magnoliopsida</taxon>
        <taxon>eudicotyledons</taxon>
        <taxon>Gunneridae</taxon>
        <taxon>Pentapetalae</taxon>
        <taxon>asterids</taxon>
        <taxon>lamiids</taxon>
        <taxon>Solanales</taxon>
        <taxon>Solanaceae</taxon>
        <taxon>Solanoideae</taxon>
        <taxon>Hyoscyameae</taxon>
        <taxon>Anisodus</taxon>
    </lineage>
</organism>
<gene>
    <name evidence="1" type="ORF">RND71_000174</name>
</gene>
<dbReference type="Proteomes" id="UP001291623">
    <property type="component" value="Unassembled WGS sequence"/>
</dbReference>
<protein>
    <submittedName>
        <fullName evidence="1">Uncharacterized protein</fullName>
    </submittedName>
</protein>